<sequence length="26" mass="2762">VSDLKCLADLQSGPVDDRATATQETQ</sequence>
<protein>
    <submittedName>
        <fullName evidence="1">Uncharacterized protein</fullName>
    </submittedName>
</protein>
<name>A0A381QV32_9ZZZZ</name>
<dbReference type="AlphaFoldDB" id="A0A381QV32"/>
<feature type="non-terminal residue" evidence="1">
    <location>
        <position position="1"/>
    </location>
</feature>
<organism evidence="1">
    <name type="scientific">marine metagenome</name>
    <dbReference type="NCBI Taxonomy" id="408172"/>
    <lineage>
        <taxon>unclassified sequences</taxon>
        <taxon>metagenomes</taxon>
        <taxon>ecological metagenomes</taxon>
    </lineage>
</organism>
<proteinExistence type="predicted"/>
<evidence type="ECO:0000313" key="1">
    <source>
        <dbReference type="EMBL" id="SUZ83272.1"/>
    </source>
</evidence>
<accession>A0A381QV32</accession>
<gene>
    <name evidence="1" type="ORF">METZ01_LOCUS36126</name>
</gene>
<dbReference type="EMBL" id="UINC01001543">
    <property type="protein sequence ID" value="SUZ83272.1"/>
    <property type="molecule type" value="Genomic_DNA"/>
</dbReference>
<reference evidence="1" key="1">
    <citation type="submission" date="2018-05" db="EMBL/GenBank/DDBJ databases">
        <authorList>
            <person name="Lanie J.A."/>
            <person name="Ng W.-L."/>
            <person name="Kazmierczak K.M."/>
            <person name="Andrzejewski T.M."/>
            <person name="Davidsen T.M."/>
            <person name="Wayne K.J."/>
            <person name="Tettelin H."/>
            <person name="Glass J.I."/>
            <person name="Rusch D."/>
            <person name="Podicherti R."/>
            <person name="Tsui H.-C.T."/>
            <person name="Winkler M.E."/>
        </authorList>
    </citation>
    <scope>NUCLEOTIDE SEQUENCE</scope>
</reference>